<dbReference type="EMBL" id="LR778175">
    <property type="protein sequence ID" value="CAB1277120.1"/>
    <property type="molecule type" value="Genomic_DNA"/>
</dbReference>
<dbReference type="SUPFAM" id="SSF75217">
    <property type="entry name" value="alpha/beta knot"/>
    <property type="match status" value="1"/>
</dbReference>
<comment type="caution">
    <text evidence="5">Lacks conserved residue(s) required for the propagation of feature annotation.</text>
</comment>
<keyword evidence="5" id="KW-0698">rRNA processing</keyword>
<keyword evidence="5" id="KW-0963">Cytoplasm</keyword>
<dbReference type="InterPro" id="IPR029026">
    <property type="entry name" value="tRNA_m1G_MTases_N"/>
</dbReference>
<dbReference type="GO" id="GO:0005737">
    <property type="term" value="C:cytoplasm"/>
    <property type="evidence" value="ECO:0007669"/>
    <property type="project" value="UniProtKB-SubCell"/>
</dbReference>
<accession>A0A7G1QBM0</accession>
<keyword evidence="2 5" id="KW-0808">Transferase</keyword>
<comment type="catalytic activity">
    <reaction evidence="5">
        <text>pseudouridine(1915) in 23S rRNA + S-adenosyl-L-methionine = N(3)-methylpseudouridine(1915) in 23S rRNA + S-adenosyl-L-homocysteine + H(+)</text>
        <dbReference type="Rhea" id="RHEA:42752"/>
        <dbReference type="Rhea" id="RHEA-COMP:10221"/>
        <dbReference type="Rhea" id="RHEA-COMP:10222"/>
        <dbReference type="ChEBI" id="CHEBI:15378"/>
        <dbReference type="ChEBI" id="CHEBI:57856"/>
        <dbReference type="ChEBI" id="CHEBI:59789"/>
        <dbReference type="ChEBI" id="CHEBI:65314"/>
        <dbReference type="ChEBI" id="CHEBI:74486"/>
        <dbReference type="EC" id="2.1.1.177"/>
    </reaction>
</comment>
<dbReference type="NCBIfam" id="TIGR00246">
    <property type="entry name" value="tRNA_RlmH_YbeA"/>
    <property type="match status" value="1"/>
</dbReference>
<dbReference type="CDD" id="cd18081">
    <property type="entry name" value="RlmH-like"/>
    <property type="match status" value="1"/>
</dbReference>
<dbReference type="Gene3D" id="3.40.1280.10">
    <property type="match status" value="1"/>
</dbReference>
<dbReference type="RefSeq" id="WP_197744175.1">
    <property type="nucleotide sequence ID" value="NZ_LR778175.1"/>
</dbReference>
<comment type="subcellular location">
    <subcellularLocation>
        <location evidence="5">Cytoplasm</location>
    </subcellularLocation>
</comment>
<dbReference type="InterPro" id="IPR029028">
    <property type="entry name" value="Alpha/beta_knot_MTases"/>
</dbReference>
<evidence type="ECO:0000256" key="3">
    <source>
        <dbReference type="ARBA" id="ARBA00022691"/>
    </source>
</evidence>
<proteinExistence type="inferred from homology"/>
<evidence type="ECO:0000256" key="5">
    <source>
        <dbReference type="HAMAP-Rule" id="MF_00658"/>
    </source>
</evidence>
<evidence type="ECO:0000256" key="1">
    <source>
        <dbReference type="ARBA" id="ARBA00022603"/>
    </source>
</evidence>
<comment type="subunit">
    <text evidence="5">Homodimer.</text>
</comment>
<dbReference type="Pfam" id="PF02590">
    <property type="entry name" value="SPOUT_MTase"/>
    <property type="match status" value="1"/>
</dbReference>
<reference evidence="6 7" key="1">
    <citation type="submission" date="2020-03" db="EMBL/GenBank/DDBJ databases">
        <authorList>
            <person name="Picone N."/>
        </authorList>
    </citation>
    <scope>NUCLEOTIDE SEQUENCE [LARGE SCALE GENOMIC DNA]</scope>
    <source>
        <strain evidence="6">NSCAC1</strain>
    </source>
</reference>
<sequence>MHIHILAIGQRMPQWISEGYNYYAKRLSNQFISLHLIEIPTAKRTKNSNTTKWQREESERLLAATPINSIVIACDMRGIAWSTEEVASYIQKWINERQDIAIFIGGPDGLAPLCLSHADYQWSLSPLTLPHGLVRIVLAEQIYRVSTLLSGHPYHRG</sequence>
<gene>
    <name evidence="6" type="primary">ybeA</name>
    <name evidence="5" type="synonym">rlmH</name>
    <name evidence="6" type="ORF">NSCAC_1512</name>
</gene>
<dbReference type="Proteomes" id="UP000516072">
    <property type="component" value="Chromosome"/>
</dbReference>
<feature type="binding site" evidence="5">
    <location>
        <position position="105"/>
    </location>
    <ligand>
        <name>S-adenosyl-L-methionine</name>
        <dbReference type="ChEBI" id="CHEBI:59789"/>
    </ligand>
</feature>
<dbReference type="AlphaFoldDB" id="A0A7G1QBM0"/>
<evidence type="ECO:0000313" key="7">
    <source>
        <dbReference type="Proteomes" id="UP000516072"/>
    </source>
</evidence>
<dbReference type="HAMAP" id="MF_00658">
    <property type="entry name" value="23SrRNA_methyltr_H"/>
    <property type="match status" value="1"/>
</dbReference>
<dbReference type="GO" id="GO:0070038">
    <property type="term" value="F:rRNA (pseudouridine-N3-)-methyltransferase activity"/>
    <property type="evidence" value="ECO:0007669"/>
    <property type="project" value="UniProtKB-UniRule"/>
</dbReference>
<comment type="function">
    <text evidence="5">Specifically methylates the pseudouridine at position 1915 (m3Psi1915) in 23S rRNA.</text>
</comment>
<evidence type="ECO:0000256" key="2">
    <source>
        <dbReference type="ARBA" id="ARBA00022679"/>
    </source>
</evidence>
<keyword evidence="1 5" id="KW-0489">Methyltransferase</keyword>
<dbReference type="InterPro" id="IPR003742">
    <property type="entry name" value="RlmH-like"/>
</dbReference>
<name>A0A7G1QBM0_9GAMM</name>
<protein>
    <recommendedName>
        <fullName evidence="5">Ribosomal RNA large subunit methyltransferase H</fullName>
        <ecNumber evidence="5">2.1.1.177</ecNumber>
    </recommendedName>
    <alternativeName>
        <fullName evidence="5">23S rRNA (pseudouridine1915-N3)-methyltransferase</fullName>
    </alternativeName>
    <alternativeName>
        <fullName evidence="5">23S rRNA m3Psi1915 methyltransferase</fullName>
    </alternativeName>
    <alternativeName>
        <fullName evidence="5">rRNA (pseudouridine-N3-)-methyltransferase RlmH</fullName>
    </alternativeName>
</protein>
<dbReference type="EC" id="2.1.1.177" evidence="5"/>
<feature type="binding site" evidence="5">
    <location>
        <begin position="124"/>
        <end position="129"/>
    </location>
    <ligand>
        <name>S-adenosyl-L-methionine</name>
        <dbReference type="ChEBI" id="CHEBI:59789"/>
    </ligand>
</feature>
<dbReference type="PIRSF" id="PIRSF004505">
    <property type="entry name" value="MT_bac"/>
    <property type="match status" value="1"/>
</dbReference>
<evidence type="ECO:0000256" key="4">
    <source>
        <dbReference type="ARBA" id="ARBA00038303"/>
    </source>
</evidence>
<dbReference type="PANTHER" id="PTHR33603">
    <property type="entry name" value="METHYLTRANSFERASE"/>
    <property type="match status" value="1"/>
</dbReference>
<dbReference type="KEGG" id="ntg:NSCAC_1512"/>
<keyword evidence="7" id="KW-1185">Reference proteome</keyword>
<dbReference type="NCBIfam" id="NF000986">
    <property type="entry name" value="PRK00103.1-4"/>
    <property type="match status" value="1"/>
</dbReference>
<dbReference type="PANTHER" id="PTHR33603:SF1">
    <property type="entry name" value="RIBOSOMAL RNA LARGE SUBUNIT METHYLTRANSFERASE H"/>
    <property type="match status" value="1"/>
</dbReference>
<keyword evidence="3 5" id="KW-0949">S-adenosyl-L-methionine</keyword>
<evidence type="ECO:0000313" key="6">
    <source>
        <dbReference type="EMBL" id="CAB1277120.1"/>
    </source>
</evidence>
<organism evidence="6 7">
    <name type="scientific">Candidatus Nitrosacidococcus tergens</name>
    <dbReference type="NCBI Taxonomy" id="553981"/>
    <lineage>
        <taxon>Bacteria</taxon>
        <taxon>Pseudomonadati</taxon>
        <taxon>Pseudomonadota</taxon>
        <taxon>Gammaproteobacteria</taxon>
        <taxon>Chromatiales</taxon>
        <taxon>Chromatiaceae</taxon>
        <taxon>Candidatus Nitrosacidococcus</taxon>
    </lineage>
</organism>
<comment type="similarity">
    <text evidence="4 5">Belongs to the RNA methyltransferase RlmH family.</text>
</comment>